<gene>
    <name evidence="2" type="ORF">NS331_15785</name>
</gene>
<dbReference type="Proteomes" id="UP000072741">
    <property type="component" value="Unassembled WGS sequence"/>
</dbReference>
<reference evidence="2 3" key="1">
    <citation type="journal article" date="2016" name="Front. Microbiol.">
        <title>Genomic Resource of Rice Seed Associated Bacteria.</title>
        <authorList>
            <person name="Midha S."/>
            <person name="Bansal K."/>
            <person name="Sharma S."/>
            <person name="Kumar N."/>
            <person name="Patil P.P."/>
            <person name="Chaudhry V."/>
            <person name="Patil P.B."/>
        </authorList>
    </citation>
    <scope>NUCLEOTIDE SEQUENCE [LARGE SCALE GENOMIC DNA]</scope>
    <source>
        <strain evidence="2 3">NS331</strain>
    </source>
</reference>
<protein>
    <submittedName>
        <fullName evidence="2">Uncharacterized protein</fullName>
    </submittedName>
</protein>
<proteinExistence type="predicted"/>
<keyword evidence="1" id="KW-0472">Membrane</keyword>
<keyword evidence="3" id="KW-1185">Reference proteome</keyword>
<organism evidence="2 3">
    <name type="scientific">Pseudacidovorax intermedius</name>
    <dbReference type="NCBI Taxonomy" id="433924"/>
    <lineage>
        <taxon>Bacteria</taxon>
        <taxon>Pseudomonadati</taxon>
        <taxon>Pseudomonadota</taxon>
        <taxon>Betaproteobacteria</taxon>
        <taxon>Burkholderiales</taxon>
        <taxon>Comamonadaceae</taxon>
        <taxon>Pseudacidovorax</taxon>
    </lineage>
</organism>
<sequence length="195" mass="21494">MRWPDAFLGSPWSNHFAYRVLHKLAFAAVLALAFAASLGGVLLRSPSSAQDTRAATAAPPWPVDRDGQPLRPQALGEVEARFARAFPGRIARFTDGREVLVLRTVAQPTRLLHPAADCWRALGYRVARLRLAHDARGRLWRCFHAERAGSPPQRVCERIEDAAGGAFTDTSDWYWAGWSGRSTGPWTAVTRVGPP</sequence>
<dbReference type="AlphaFoldDB" id="A0A147GRL1"/>
<evidence type="ECO:0000313" key="3">
    <source>
        <dbReference type="Proteomes" id="UP000072741"/>
    </source>
</evidence>
<feature type="transmembrane region" description="Helical" evidence="1">
    <location>
        <begin position="20"/>
        <end position="43"/>
    </location>
</feature>
<dbReference type="OrthoDB" id="7597370at2"/>
<evidence type="ECO:0000313" key="2">
    <source>
        <dbReference type="EMBL" id="KTT18750.1"/>
    </source>
</evidence>
<accession>A0A147GRL1</accession>
<comment type="caution">
    <text evidence="2">The sequence shown here is derived from an EMBL/GenBank/DDBJ whole genome shotgun (WGS) entry which is preliminary data.</text>
</comment>
<name>A0A147GRL1_9BURK</name>
<dbReference type="EMBL" id="LDSL01000099">
    <property type="protein sequence ID" value="KTT18750.1"/>
    <property type="molecule type" value="Genomic_DNA"/>
</dbReference>
<dbReference type="RefSeq" id="WP_058642925.1">
    <property type="nucleotide sequence ID" value="NZ_LDSL01000099.1"/>
</dbReference>
<keyword evidence="1" id="KW-0812">Transmembrane</keyword>
<keyword evidence="1" id="KW-1133">Transmembrane helix</keyword>
<evidence type="ECO:0000256" key="1">
    <source>
        <dbReference type="SAM" id="Phobius"/>
    </source>
</evidence>